<proteinExistence type="predicted"/>
<protein>
    <submittedName>
        <fullName evidence="3">Uncharacterized protein</fullName>
    </submittedName>
</protein>
<evidence type="ECO:0000256" key="2">
    <source>
        <dbReference type="SAM" id="Phobius"/>
    </source>
</evidence>
<sequence>MGIIILLLWLSLMLFALYLAFMIMQASKKTQSRNQANRRKSVYKSPPKSPSQYNVPRTRHWRELLTLVHGDVATAQRLVESEQRRNPSRSIDWCVEKALWQLQRDRRY</sequence>
<dbReference type="RefSeq" id="WP_190473312.1">
    <property type="nucleotide sequence ID" value="NZ_JACJSG010000017.1"/>
</dbReference>
<evidence type="ECO:0000313" key="4">
    <source>
        <dbReference type="Proteomes" id="UP000661112"/>
    </source>
</evidence>
<feature type="region of interest" description="Disordered" evidence="1">
    <location>
        <begin position="29"/>
        <end position="54"/>
    </location>
</feature>
<organism evidence="3 4">
    <name type="scientific">Anabaena azotica FACHB-119</name>
    <dbReference type="NCBI Taxonomy" id="947527"/>
    <lineage>
        <taxon>Bacteria</taxon>
        <taxon>Bacillati</taxon>
        <taxon>Cyanobacteriota</taxon>
        <taxon>Cyanophyceae</taxon>
        <taxon>Nostocales</taxon>
        <taxon>Nostocaceae</taxon>
        <taxon>Anabaena</taxon>
        <taxon>Anabaena azotica</taxon>
    </lineage>
</organism>
<keyword evidence="2" id="KW-0472">Membrane</keyword>
<name>A0ABR8D3L7_9NOST</name>
<evidence type="ECO:0000313" key="3">
    <source>
        <dbReference type="EMBL" id="MBD2501790.1"/>
    </source>
</evidence>
<comment type="caution">
    <text evidence="3">The sequence shown here is derived from an EMBL/GenBank/DDBJ whole genome shotgun (WGS) entry which is preliminary data.</text>
</comment>
<keyword evidence="2" id="KW-1133">Transmembrane helix</keyword>
<accession>A0ABR8D3L7</accession>
<reference evidence="3 4" key="1">
    <citation type="journal article" date="2020" name="ISME J.">
        <title>Comparative genomics reveals insights into cyanobacterial evolution and habitat adaptation.</title>
        <authorList>
            <person name="Chen M.Y."/>
            <person name="Teng W.K."/>
            <person name="Zhao L."/>
            <person name="Hu C.X."/>
            <person name="Zhou Y.K."/>
            <person name="Han B.P."/>
            <person name="Song L.R."/>
            <person name="Shu W.S."/>
        </authorList>
    </citation>
    <scope>NUCLEOTIDE SEQUENCE [LARGE SCALE GENOMIC DNA]</scope>
    <source>
        <strain evidence="3 4">FACHB-119</strain>
    </source>
</reference>
<feature type="transmembrane region" description="Helical" evidence="2">
    <location>
        <begin position="6"/>
        <end position="24"/>
    </location>
</feature>
<gene>
    <name evidence="3" type="ORF">H6G83_14455</name>
</gene>
<keyword evidence="4" id="KW-1185">Reference proteome</keyword>
<dbReference type="Proteomes" id="UP000661112">
    <property type="component" value="Unassembled WGS sequence"/>
</dbReference>
<evidence type="ECO:0000256" key="1">
    <source>
        <dbReference type="SAM" id="MobiDB-lite"/>
    </source>
</evidence>
<keyword evidence="2" id="KW-0812">Transmembrane</keyword>
<dbReference type="EMBL" id="JACJSG010000017">
    <property type="protein sequence ID" value="MBD2501790.1"/>
    <property type="molecule type" value="Genomic_DNA"/>
</dbReference>